<keyword evidence="4" id="KW-0804">Transcription</keyword>
<gene>
    <name evidence="6" type="ORF">SQ03_30980</name>
</gene>
<accession>A0ABR5GN80</accession>
<dbReference type="PROSITE" id="PS50949">
    <property type="entry name" value="HTH_GNTR"/>
    <property type="match status" value="1"/>
</dbReference>
<name>A0ABR5GN80_9HYPH</name>
<evidence type="ECO:0000256" key="3">
    <source>
        <dbReference type="ARBA" id="ARBA00023125"/>
    </source>
</evidence>
<dbReference type="InterPro" id="IPR036390">
    <property type="entry name" value="WH_DNA-bd_sf"/>
</dbReference>
<dbReference type="InterPro" id="IPR051446">
    <property type="entry name" value="HTH_trans_reg/aminotransferase"/>
</dbReference>
<keyword evidence="7" id="KW-1185">Reference proteome</keyword>
<keyword evidence="2" id="KW-0805">Transcription regulation</keyword>
<evidence type="ECO:0000313" key="7">
    <source>
        <dbReference type="Proteomes" id="UP000035947"/>
    </source>
</evidence>
<protein>
    <recommendedName>
        <fullName evidence="5">HTH gntR-type domain-containing protein</fullName>
    </recommendedName>
</protein>
<dbReference type="PANTHER" id="PTHR46577:SF2">
    <property type="entry name" value="TRANSCRIPTIONAL REGULATORY PROTEIN"/>
    <property type="match status" value="1"/>
</dbReference>
<reference evidence="6 7" key="1">
    <citation type="submission" date="2015-01" db="EMBL/GenBank/DDBJ databases">
        <title>Genome sequencing of Methylobacterium platani JCM14648 type strain.</title>
        <authorList>
            <person name="Chaudhry V."/>
            <person name="Patil P.B."/>
        </authorList>
    </citation>
    <scope>NUCLEOTIDE SEQUENCE [LARGE SCALE GENOMIC DNA]</scope>
    <source>
        <strain evidence="6 7">JCM 14648</strain>
    </source>
</reference>
<dbReference type="SMART" id="SM00345">
    <property type="entry name" value="HTH_GNTR"/>
    <property type="match status" value="1"/>
</dbReference>
<keyword evidence="3" id="KW-0238">DNA-binding</keyword>
<dbReference type="Pfam" id="PF00392">
    <property type="entry name" value="GntR"/>
    <property type="match status" value="1"/>
</dbReference>
<evidence type="ECO:0000256" key="2">
    <source>
        <dbReference type="ARBA" id="ARBA00023015"/>
    </source>
</evidence>
<keyword evidence="1" id="KW-0663">Pyridoxal phosphate</keyword>
<dbReference type="PANTHER" id="PTHR46577">
    <property type="entry name" value="HTH-TYPE TRANSCRIPTIONAL REGULATORY PROTEIN GABR"/>
    <property type="match status" value="1"/>
</dbReference>
<sequence>MGATTLTIGDGTMTEGGRTAAVMQAIRGRIATRGLAPGERLPSIRGLAAAMGVSPSTVVEAYERLAAEGAVRR</sequence>
<feature type="domain" description="HTH gntR-type" evidence="5">
    <location>
        <begin position="16"/>
        <end position="73"/>
    </location>
</feature>
<dbReference type="SUPFAM" id="SSF46785">
    <property type="entry name" value="Winged helix' DNA-binding domain"/>
    <property type="match status" value="1"/>
</dbReference>
<evidence type="ECO:0000256" key="1">
    <source>
        <dbReference type="ARBA" id="ARBA00022898"/>
    </source>
</evidence>
<evidence type="ECO:0000259" key="5">
    <source>
        <dbReference type="PROSITE" id="PS50949"/>
    </source>
</evidence>
<dbReference type="RefSeq" id="WP_048437650.1">
    <property type="nucleotide sequence ID" value="NZ_JXOD01000437.1"/>
</dbReference>
<dbReference type="InterPro" id="IPR000524">
    <property type="entry name" value="Tscrpt_reg_HTH_GntR"/>
</dbReference>
<evidence type="ECO:0000313" key="6">
    <source>
        <dbReference type="EMBL" id="KMO10143.1"/>
    </source>
</evidence>
<comment type="caution">
    <text evidence="6">The sequence shown here is derived from an EMBL/GenBank/DDBJ whole genome shotgun (WGS) entry which is preliminary data.</text>
</comment>
<dbReference type="EMBL" id="JXOD01000437">
    <property type="protein sequence ID" value="KMO10143.1"/>
    <property type="molecule type" value="Genomic_DNA"/>
</dbReference>
<proteinExistence type="predicted"/>
<dbReference type="CDD" id="cd07377">
    <property type="entry name" value="WHTH_GntR"/>
    <property type="match status" value="1"/>
</dbReference>
<feature type="non-terminal residue" evidence="6">
    <location>
        <position position="73"/>
    </location>
</feature>
<organism evidence="6 7">
    <name type="scientific">Methylobacterium platani JCM 14648</name>
    <dbReference type="NCBI Taxonomy" id="1295136"/>
    <lineage>
        <taxon>Bacteria</taxon>
        <taxon>Pseudomonadati</taxon>
        <taxon>Pseudomonadota</taxon>
        <taxon>Alphaproteobacteria</taxon>
        <taxon>Hyphomicrobiales</taxon>
        <taxon>Methylobacteriaceae</taxon>
        <taxon>Methylobacterium</taxon>
    </lineage>
</organism>
<dbReference type="InterPro" id="IPR036388">
    <property type="entry name" value="WH-like_DNA-bd_sf"/>
</dbReference>
<dbReference type="Gene3D" id="1.10.10.10">
    <property type="entry name" value="Winged helix-like DNA-binding domain superfamily/Winged helix DNA-binding domain"/>
    <property type="match status" value="1"/>
</dbReference>
<evidence type="ECO:0000256" key="4">
    <source>
        <dbReference type="ARBA" id="ARBA00023163"/>
    </source>
</evidence>
<dbReference type="Proteomes" id="UP000035947">
    <property type="component" value="Unassembled WGS sequence"/>
</dbReference>